<keyword evidence="3" id="KW-1185">Reference proteome</keyword>
<sequence length="218" mass="24011">MFYYFGLWLEDGLDRRVQELLRCQVRERARRLEDPSLVITDTQSIRAAAGVPRIATGLDANKRVSGRKRGLAVDVLGLVIGVVVLAASAHDNAAGTALLGQVAERCGMRLEKALVDQGFKDEVLIHGALLDIEVEVVRRNQADQGKGFVPQPKRWIVEQVNGTLMLHRRLAREYDHRPDTALAGNIIRPTPLSATSIPVSARMASNRAGNFPSRSLIM</sequence>
<name>D7CDQ2_STRBB</name>
<organism evidence="2 3">
    <name type="scientific">Streptomyces bingchenggensis (strain BCW-1)</name>
    <dbReference type="NCBI Taxonomy" id="749414"/>
    <lineage>
        <taxon>Bacteria</taxon>
        <taxon>Bacillati</taxon>
        <taxon>Actinomycetota</taxon>
        <taxon>Actinomycetes</taxon>
        <taxon>Kitasatosporales</taxon>
        <taxon>Streptomycetaceae</taxon>
        <taxon>Streptomyces</taxon>
    </lineage>
</organism>
<dbReference type="PATRIC" id="fig|749414.3.peg.1483"/>
<proteinExistence type="predicted"/>
<dbReference type="KEGG" id="sbh:SBI_01446"/>
<dbReference type="eggNOG" id="COG3293">
    <property type="taxonomic scope" value="Bacteria"/>
</dbReference>
<dbReference type="GO" id="GO:0004803">
    <property type="term" value="F:transposase activity"/>
    <property type="evidence" value="ECO:0007669"/>
    <property type="project" value="InterPro"/>
</dbReference>
<dbReference type="HOGENOM" id="CLU_055261_0_0_11"/>
<dbReference type="Proteomes" id="UP000000377">
    <property type="component" value="Chromosome"/>
</dbReference>
<evidence type="ECO:0000259" key="1">
    <source>
        <dbReference type="Pfam" id="PF01609"/>
    </source>
</evidence>
<dbReference type="EMBL" id="CP002047">
    <property type="protein sequence ID" value="ADI04567.1"/>
    <property type="molecule type" value="Genomic_DNA"/>
</dbReference>
<accession>D7CDQ2</accession>
<reference evidence="2 3" key="1">
    <citation type="journal article" date="2010" name="J. Bacteriol.">
        <title>Genome sequence of the milbemycin-producing bacterium Streptomyces bingchenggensis.</title>
        <authorList>
            <person name="Wang X.J."/>
            <person name="Yan Y.J."/>
            <person name="Zhang B."/>
            <person name="An J."/>
            <person name="Wang J.J."/>
            <person name="Tian J."/>
            <person name="Jiang L."/>
            <person name="Chen Y.H."/>
            <person name="Huang S.X."/>
            <person name="Yin M."/>
            <person name="Zhang J."/>
            <person name="Gao A.L."/>
            <person name="Liu C.X."/>
            <person name="Zhu Z.X."/>
            <person name="Xiang W.S."/>
        </authorList>
    </citation>
    <scope>NUCLEOTIDE SEQUENCE [LARGE SCALE GENOMIC DNA]</scope>
    <source>
        <strain evidence="2 3">BCW-1</strain>
    </source>
</reference>
<dbReference type="Pfam" id="PF01609">
    <property type="entry name" value="DDE_Tnp_1"/>
    <property type="match status" value="1"/>
</dbReference>
<dbReference type="STRING" id="749414.SBI_01446"/>
<gene>
    <name evidence="2" type="ordered locus">SBI_01446</name>
</gene>
<evidence type="ECO:0000313" key="3">
    <source>
        <dbReference type="Proteomes" id="UP000000377"/>
    </source>
</evidence>
<feature type="domain" description="Transposase IS4-like" evidence="1">
    <location>
        <begin position="34"/>
        <end position="164"/>
    </location>
</feature>
<dbReference type="GO" id="GO:0006313">
    <property type="term" value="P:DNA transposition"/>
    <property type="evidence" value="ECO:0007669"/>
    <property type="project" value="InterPro"/>
</dbReference>
<protein>
    <submittedName>
        <fullName evidence="2">Transposase, IS4</fullName>
    </submittedName>
</protein>
<dbReference type="PANTHER" id="PTHR30007:SF0">
    <property type="entry name" value="TRANSPOSASE"/>
    <property type="match status" value="1"/>
</dbReference>
<evidence type="ECO:0000313" key="2">
    <source>
        <dbReference type="EMBL" id="ADI04567.1"/>
    </source>
</evidence>
<dbReference type="GO" id="GO:0003677">
    <property type="term" value="F:DNA binding"/>
    <property type="evidence" value="ECO:0007669"/>
    <property type="project" value="InterPro"/>
</dbReference>
<dbReference type="InterPro" id="IPR002559">
    <property type="entry name" value="Transposase_11"/>
</dbReference>
<dbReference type="PANTHER" id="PTHR30007">
    <property type="entry name" value="PHP DOMAIN PROTEIN"/>
    <property type="match status" value="1"/>
</dbReference>
<dbReference type="AlphaFoldDB" id="D7CDQ2"/>